<proteinExistence type="predicted"/>
<dbReference type="Proteomes" id="UP000244162">
    <property type="component" value="Unassembled WGS sequence"/>
</dbReference>
<dbReference type="OrthoDB" id="8477313at2"/>
<sequence>MAVTADSVVVELEVKLDGYTARVNGAARDFDTNMSSVEKSAARAEAAVRISSNSIAASTAGAAAKSSAVGRQFASIFADIGVQVASGDSPLLILAQQAPRVAIALEGVGGVAGRLATFFAGPWGAALLAAGSVAGVLAEKLLFSGDAAEKTRTNADGLRIAQDGLGDTSLTAANAVDILNKAYANDRTAKIAGDARAVAAERLAQANATFQAARAEGQLRLAQGRARLADLEDGIENNGKVVGRTVRRARGGGSIELRSGGRRLGTQQGRAGSELDQARAAAMRQVADAEGDLARLDQAHNRYSRLAVQRIIATDQAIQDSRLALATAVDDVGRAQERRNMVQREARILLDNGLIDEAEYAKRVRAANKAVEDAQRVALGAAQARRQMASAGEGGAKAEEKPRQKFEDGIKSPGAVAQELGGMNFLEWKNPVEQVTDSFYASQGRDVMAELRATLDAREAGRDAEYKANQKITNDLRDKMEAQVKHVASIYEDLFTGGTDRVWDNFKRQGLQAIALLLARATIASLHGESFLGALQTGLSSASQGGGIMGDIAKIGLSLFGRASGGYVGSGQLVRVNEGASPGNVEGWRPQGSGTVIPLGQMKAARPSSSSTTSISVSVDARNAADPVMTAQLVRQGIFEAAPSIVAAAQGSTMRTLSRPRLPGSNG</sequence>
<dbReference type="AlphaFoldDB" id="A0A2T5G3D8"/>
<keyword evidence="2" id="KW-1185">Reference proteome</keyword>
<evidence type="ECO:0000313" key="1">
    <source>
        <dbReference type="EMBL" id="PTQ13727.1"/>
    </source>
</evidence>
<gene>
    <name evidence="1" type="ORF">CLG96_00125</name>
</gene>
<evidence type="ECO:0008006" key="3">
    <source>
        <dbReference type="Google" id="ProtNLM"/>
    </source>
</evidence>
<organism evidence="1 2">
    <name type="scientific">Sphingomonas oleivorans</name>
    <dbReference type="NCBI Taxonomy" id="1735121"/>
    <lineage>
        <taxon>Bacteria</taxon>
        <taxon>Pseudomonadati</taxon>
        <taxon>Pseudomonadota</taxon>
        <taxon>Alphaproteobacteria</taxon>
        <taxon>Sphingomonadales</taxon>
        <taxon>Sphingomonadaceae</taxon>
        <taxon>Sphingomonas</taxon>
    </lineage>
</organism>
<accession>A0A2T5G3D8</accession>
<name>A0A2T5G3D8_9SPHN</name>
<dbReference type="EMBL" id="NWBU01000003">
    <property type="protein sequence ID" value="PTQ13727.1"/>
    <property type="molecule type" value="Genomic_DNA"/>
</dbReference>
<evidence type="ECO:0000313" key="2">
    <source>
        <dbReference type="Proteomes" id="UP000244162"/>
    </source>
</evidence>
<protein>
    <recommendedName>
        <fullName evidence="3">Bacteriophage tail tape measure N-terminal domain-containing protein</fullName>
    </recommendedName>
</protein>
<reference evidence="1 2" key="1">
    <citation type="submission" date="2017-09" db="EMBL/GenBank/DDBJ databases">
        <title>Sphingomonas panjinensis sp.nov., isolated from oil-contaminated soil.</title>
        <authorList>
            <person name="Wang L."/>
            <person name="Chen L."/>
        </authorList>
    </citation>
    <scope>NUCLEOTIDE SEQUENCE [LARGE SCALE GENOMIC DNA]</scope>
    <source>
        <strain evidence="1 2">FW-11</strain>
    </source>
</reference>
<dbReference type="RefSeq" id="WP_107965857.1">
    <property type="nucleotide sequence ID" value="NZ_NWBU01000003.1"/>
</dbReference>
<comment type="caution">
    <text evidence="1">The sequence shown here is derived from an EMBL/GenBank/DDBJ whole genome shotgun (WGS) entry which is preliminary data.</text>
</comment>